<dbReference type="KEGG" id="aab:A4R43_00380"/>
<dbReference type="AlphaFoldDB" id="A0A344KZD4"/>
<evidence type="ECO:0000313" key="1">
    <source>
        <dbReference type="EMBL" id="AXB41158.1"/>
    </source>
</evidence>
<name>A0A344KZD4_9PSEU</name>
<accession>A0A344KZD4</accession>
<keyword evidence="2" id="KW-1185">Reference proteome</keyword>
<organism evidence="1 2">
    <name type="scientific">Amycolatopsis albispora</name>
    <dbReference type="NCBI Taxonomy" id="1804986"/>
    <lineage>
        <taxon>Bacteria</taxon>
        <taxon>Bacillati</taxon>
        <taxon>Actinomycetota</taxon>
        <taxon>Actinomycetes</taxon>
        <taxon>Pseudonocardiales</taxon>
        <taxon>Pseudonocardiaceae</taxon>
        <taxon>Amycolatopsis</taxon>
    </lineage>
</organism>
<gene>
    <name evidence="1" type="ORF">A4R43_00380</name>
</gene>
<sequence length="80" mass="8493">MVCPEHGFALDTTADWTWCTVADCGRFWLGGHRPGACAEPATVFMTGTEGGDRLLCAAHAEHTAGQLAAHQPSTWHDQAG</sequence>
<reference evidence="1 2" key="1">
    <citation type="submission" date="2016-04" db="EMBL/GenBank/DDBJ databases">
        <title>Complete genome sequence and analysis of deep-sea sediment isolate, Amycolatopsis sp. WP1.</title>
        <authorList>
            <person name="Wang H."/>
            <person name="Chen S."/>
            <person name="Wu Q."/>
        </authorList>
    </citation>
    <scope>NUCLEOTIDE SEQUENCE [LARGE SCALE GENOMIC DNA]</scope>
    <source>
        <strain evidence="1 2">WP1</strain>
    </source>
</reference>
<evidence type="ECO:0000313" key="2">
    <source>
        <dbReference type="Proteomes" id="UP000250434"/>
    </source>
</evidence>
<proteinExistence type="predicted"/>
<protein>
    <submittedName>
        <fullName evidence="1">Uncharacterized protein</fullName>
    </submittedName>
</protein>
<dbReference type="EMBL" id="CP015163">
    <property type="protein sequence ID" value="AXB41158.1"/>
    <property type="molecule type" value="Genomic_DNA"/>
</dbReference>
<dbReference type="Proteomes" id="UP000250434">
    <property type="component" value="Chromosome"/>
</dbReference>